<evidence type="ECO:0000256" key="2">
    <source>
        <dbReference type="ARBA" id="ARBA00023315"/>
    </source>
</evidence>
<protein>
    <submittedName>
        <fullName evidence="4">GNAT family N-acetyltransferase</fullName>
    </submittedName>
</protein>
<dbReference type="InterPro" id="IPR050832">
    <property type="entry name" value="Bact_Acetyltransf"/>
</dbReference>
<comment type="caution">
    <text evidence="4">The sequence shown here is derived from an EMBL/GenBank/DDBJ whole genome shotgun (WGS) entry which is preliminary data.</text>
</comment>
<sequence length="179" mass="19935">MQADQDRPIASIRLAQAEDAAGIARVHVESWRDAYSGVLPDRHLLNLDPERHAIGWTRSLARADDRRHTLVAVADDEVVGFATFGPAREGRPSAEGEIYMLYVATDWRELGIGRQLVQAAFVAMWEMGSKAASIWCLEENHAAIGFYKRIDGKRISAPRQERVGGADFPVIGFSWSLFN</sequence>
<evidence type="ECO:0000313" key="5">
    <source>
        <dbReference type="Proteomes" id="UP001271769"/>
    </source>
</evidence>
<evidence type="ECO:0000259" key="3">
    <source>
        <dbReference type="PROSITE" id="PS51186"/>
    </source>
</evidence>
<dbReference type="Gene3D" id="3.40.630.30">
    <property type="match status" value="1"/>
</dbReference>
<dbReference type="PANTHER" id="PTHR43877">
    <property type="entry name" value="AMINOALKYLPHOSPHONATE N-ACETYLTRANSFERASE-RELATED-RELATED"/>
    <property type="match status" value="1"/>
</dbReference>
<keyword evidence="2" id="KW-0012">Acyltransferase</keyword>
<organism evidence="4 5">
    <name type="scientific">Dongia rigui</name>
    <dbReference type="NCBI Taxonomy" id="940149"/>
    <lineage>
        <taxon>Bacteria</taxon>
        <taxon>Pseudomonadati</taxon>
        <taxon>Pseudomonadota</taxon>
        <taxon>Alphaproteobacteria</taxon>
        <taxon>Rhodospirillales</taxon>
        <taxon>Dongiaceae</taxon>
        <taxon>Dongia</taxon>
    </lineage>
</organism>
<dbReference type="InterPro" id="IPR016181">
    <property type="entry name" value="Acyl_CoA_acyltransferase"/>
</dbReference>
<keyword evidence="5" id="KW-1185">Reference proteome</keyword>
<accession>A0ABU5E5Z9</accession>
<dbReference type="CDD" id="cd04301">
    <property type="entry name" value="NAT_SF"/>
    <property type="match status" value="1"/>
</dbReference>
<dbReference type="PANTHER" id="PTHR43877:SF1">
    <property type="entry name" value="ACETYLTRANSFERASE"/>
    <property type="match status" value="1"/>
</dbReference>
<dbReference type="RefSeq" id="WP_320502850.1">
    <property type="nucleotide sequence ID" value="NZ_JAXCLX010000004.1"/>
</dbReference>
<dbReference type="Proteomes" id="UP001271769">
    <property type="component" value="Unassembled WGS sequence"/>
</dbReference>
<gene>
    <name evidence="4" type="ORF">SMD31_20755</name>
</gene>
<feature type="domain" description="N-acetyltransferase" evidence="3">
    <location>
        <begin position="10"/>
        <end position="179"/>
    </location>
</feature>
<dbReference type="InterPro" id="IPR000182">
    <property type="entry name" value="GNAT_dom"/>
</dbReference>
<dbReference type="SUPFAM" id="SSF55729">
    <property type="entry name" value="Acyl-CoA N-acyltransferases (Nat)"/>
    <property type="match status" value="1"/>
</dbReference>
<name>A0ABU5E5Z9_9PROT</name>
<keyword evidence="1" id="KW-0808">Transferase</keyword>
<dbReference type="Pfam" id="PF00583">
    <property type="entry name" value="Acetyltransf_1"/>
    <property type="match status" value="1"/>
</dbReference>
<dbReference type="EMBL" id="JAXCLX010000004">
    <property type="protein sequence ID" value="MDY0874383.1"/>
    <property type="molecule type" value="Genomic_DNA"/>
</dbReference>
<evidence type="ECO:0000256" key="1">
    <source>
        <dbReference type="ARBA" id="ARBA00022679"/>
    </source>
</evidence>
<reference evidence="4 5" key="1">
    <citation type="journal article" date="2013" name="Antonie Van Leeuwenhoek">
        <title>Dongia rigui sp. nov., isolated from freshwater of a large wetland in Korea.</title>
        <authorList>
            <person name="Baik K.S."/>
            <person name="Hwang Y.M."/>
            <person name="Choi J.S."/>
            <person name="Kwon J."/>
            <person name="Seong C.N."/>
        </authorList>
    </citation>
    <scope>NUCLEOTIDE SEQUENCE [LARGE SCALE GENOMIC DNA]</scope>
    <source>
        <strain evidence="4 5">04SU4-P</strain>
    </source>
</reference>
<dbReference type="PROSITE" id="PS51186">
    <property type="entry name" value="GNAT"/>
    <property type="match status" value="1"/>
</dbReference>
<proteinExistence type="predicted"/>
<evidence type="ECO:0000313" key="4">
    <source>
        <dbReference type="EMBL" id="MDY0874383.1"/>
    </source>
</evidence>